<sequence length="36" mass="4449">MVKVINWIDKNADIRMLRFMFALSWYNRKIIMGFLN</sequence>
<name>A0A379FW77_PRORE</name>
<organism evidence="1 2">
    <name type="scientific">Providencia rettgeri</name>
    <dbReference type="NCBI Taxonomy" id="587"/>
    <lineage>
        <taxon>Bacteria</taxon>
        <taxon>Pseudomonadati</taxon>
        <taxon>Pseudomonadota</taxon>
        <taxon>Gammaproteobacteria</taxon>
        <taxon>Enterobacterales</taxon>
        <taxon>Morganellaceae</taxon>
        <taxon>Providencia</taxon>
    </lineage>
</organism>
<evidence type="ECO:0000313" key="2">
    <source>
        <dbReference type="Proteomes" id="UP000254208"/>
    </source>
</evidence>
<dbReference type="Proteomes" id="UP000254208">
    <property type="component" value="Unassembled WGS sequence"/>
</dbReference>
<dbReference type="EMBL" id="UGTZ01000001">
    <property type="protein sequence ID" value="SUC33000.1"/>
    <property type="molecule type" value="Genomic_DNA"/>
</dbReference>
<protein>
    <submittedName>
        <fullName evidence="1">Uncharacterized protein</fullName>
    </submittedName>
</protein>
<proteinExistence type="predicted"/>
<dbReference type="AlphaFoldDB" id="A0A379FW77"/>
<evidence type="ECO:0000313" key="1">
    <source>
        <dbReference type="EMBL" id="SUC33000.1"/>
    </source>
</evidence>
<accession>A0A379FW77</accession>
<reference evidence="1 2" key="1">
    <citation type="submission" date="2018-06" db="EMBL/GenBank/DDBJ databases">
        <authorList>
            <consortium name="Pathogen Informatics"/>
            <person name="Doyle S."/>
        </authorList>
    </citation>
    <scope>NUCLEOTIDE SEQUENCE [LARGE SCALE GENOMIC DNA]</scope>
    <source>
        <strain evidence="1 2">NCTC11801</strain>
    </source>
</reference>
<gene>
    <name evidence="1" type="ORF">NCTC11801_04008</name>
</gene>